<gene>
    <name evidence="4" type="ORF">KILIM_036_00080</name>
</gene>
<dbReference type="Proteomes" id="UP000008366">
    <property type="component" value="Unassembled WGS sequence"/>
</dbReference>
<dbReference type="AlphaFoldDB" id="K6WRE6"/>
<keyword evidence="5" id="KW-1185">Reference proteome</keyword>
<evidence type="ECO:0000313" key="4">
    <source>
        <dbReference type="EMBL" id="GAB96381.1"/>
    </source>
</evidence>
<dbReference type="STRING" id="1184609.KILIM_036_00080"/>
<feature type="domain" description="Xylose isomerase-like TIM barrel" evidence="3">
    <location>
        <begin position="86"/>
        <end position="204"/>
    </location>
</feature>
<dbReference type="SUPFAM" id="SSF51658">
    <property type="entry name" value="Xylose isomerase-like"/>
    <property type="match status" value="1"/>
</dbReference>
<dbReference type="eggNOG" id="COG1082">
    <property type="taxonomic scope" value="Bacteria"/>
</dbReference>
<proteinExistence type="predicted"/>
<dbReference type="EMBL" id="BAHD01000036">
    <property type="protein sequence ID" value="GAB96381.1"/>
    <property type="molecule type" value="Genomic_DNA"/>
</dbReference>
<dbReference type="Gene3D" id="3.20.20.150">
    <property type="entry name" value="Divalent-metal-dependent TIM barrel enzymes"/>
    <property type="match status" value="1"/>
</dbReference>
<feature type="region of interest" description="Disordered" evidence="2">
    <location>
        <begin position="1"/>
        <end position="28"/>
    </location>
</feature>
<dbReference type="InterPro" id="IPR013022">
    <property type="entry name" value="Xyl_isomerase-like_TIM-brl"/>
</dbReference>
<dbReference type="RefSeq" id="WP_006592913.1">
    <property type="nucleotide sequence ID" value="NZ_BAHD01000036.1"/>
</dbReference>
<evidence type="ECO:0000259" key="3">
    <source>
        <dbReference type="Pfam" id="PF01261"/>
    </source>
</evidence>
<evidence type="ECO:0000256" key="2">
    <source>
        <dbReference type="SAM" id="MobiDB-lite"/>
    </source>
</evidence>
<evidence type="ECO:0000313" key="5">
    <source>
        <dbReference type="Proteomes" id="UP000008366"/>
    </source>
</evidence>
<organism evidence="4 5">
    <name type="scientific">Kineosphaera limosa NBRC 100340</name>
    <dbReference type="NCBI Taxonomy" id="1184609"/>
    <lineage>
        <taxon>Bacteria</taxon>
        <taxon>Bacillati</taxon>
        <taxon>Actinomycetota</taxon>
        <taxon>Actinomycetes</taxon>
        <taxon>Micrococcales</taxon>
        <taxon>Dermatophilaceae</taxon>
        <taxon>Kineosphaera</taxon>
    </lineage>
</organism>
<dbReference type="InterPro" id="IPR036237">
    <property type="entry name" value="Xyl_isomerase-like_sf"/>
</dbReference>
<dbReference type="InterPro" id="IPR050312">
    <property type="entry name" value="IolE/XylAMocC-like"/>
</dbReference>
<protein>
    <recommendedName>
        <fullName evidence="3">Xylose isomerase-like TIM barrel domain-containing protein</fullName>
    </recommendedName>
</protein>
<dbReference type="Pfam" id="PF01261">
    <property type="entry name" value="AP_endonuc_2"/>
    <property type="match status" value="1"/>
</dbReference>
<dbReference type="PANTHER" id="PTHR12110">
    <property type="entry name" value="HYDROXYPYRUVATE ISOMERASE"/>
    <property type="match status" value="1"/>
</dbReference>
<dbReference type="PANTHER" id="PTHR12110:SF41">
    <property type="entry name" value="INOSOSE DEHYDRATASE"/>
    <property type="match status" value="1"/>
</dbReference>
<accession>K6WRE6</accession>
<dbReference type="OrthoDB" id="9815124at2"/>
<keyword evidence="1" id="KW-0119">Carbohydrate metabolism</keyword>
<comment type="caution">
    <text evidence="4">The sequence shown here is derived from an EMBL/GenBank/DDBJ whole genome shotgun (WGS) entry which is preliminary data.</text>
</comment>
<sequence>MNANQAVDLAPEQHATEQHASEQRASQDQAARGVDGWLPRLGLCSVTLRRLPAVEVIEVARAARLHRIEWGADVHAPPGTSAQVQQGLVELGARTREAGLAVASYGSYWRAGVSPRADIVDVVEGAVALGAPRIRVWAADIGTAQASAELWEATVRALREACGIAGDRGVHLALEFHPDTLTDTVDSTLELLERVGDDRLRTYWQPRLDEQVEPAIAGLDRLAPALAGVHVFSWWPAAHRLRLAERADLWAAVTDYLVAHCPPQDLLLEFVPDDDPALVAAETAVLHDLVTMAGHRAAPFV</sequence>
<reference evidence="4 5" key="1">
    <citation type="submission" date="2012-08" db="EMBL/GenBank/DDBJ databases">
        <title>Whole genome shotgun sequence of Kineosphaera limosa NBRC 100340.</title>
        <authorList>
            <person name="Yoshida I."/>
            <person name="Isaki S."/>
            <person name="Hosoyama A."/>
            <person name="Tsuchikane K."/>
            <person name="Katsumata H."/>
            <person name="Ando Y."/>
            <person name="Ohji S."/>
            <person name="Hamada M."/>
            <person name="Tamura T."/>
            <person name="Yamazoe A."/>
            <person name="Yamazaki S."/>
            <person name="Fujita N."/>
        </authorList>
    </citation>
    <scope>NUCLEOTIDE SEQUENCE [LARGE SCALE GENOMIC DNA]</scope>
    <source>
        <strain evidence="4 5">NBRC 100340</strain>
    </source>
</reference>
<name>K6WRE6_9MICO</name>
<evidence type="ECO:0000256" key="1">
    <source>
        <dbReference type="ARBA" id="ARBA00023277"/>
    </source>
</evidence>